<reference evidence="4" key="4">
    <citation type="submission" date="2025-08" db="UniProtKB">
        <authorList>
            <consortium name="Ensembl"/>
        </authorList>
    </citation>
    <scope>IDENTIFICATION</scope>
</reference>
<feature type="region of interest" description="Disordered" evidence="3">
    <location>
        <begin position="76"/>
        <end position="102"/>
    </location>
</feature>
<feature type="compositionally biased region" description="Basic and acidic residues" evidence="3">
    <location>
        <begin position="76"/>
        <end position="85"/>
    </location>
</feature>
<dbReference type="PROSITE" id="PS51419">
    <property type="entry name" value="RAB"/>
    <property type="match status" value="1"/>
</dbReference>
<gene>
    <name evidence="4" type="primary">ralba</name>
</gene>
<evidence type="ECO:0000256" key="3">
    <source>
        <dbReference type="SAM" id="MobiDB-lite"/>
    </source>
</evidence>
<reference evidence="5" key="2">
    <citation type="journal article" date="2007" name="PLoS Biol.">
        <title>Survey sequencing and comparative analysis of the elephant shark (Callorhinchus milii) genome.</title>
        <authorList>
            <person name="Venkatesh B."/>
            <person name="Kirkness E.F."/>
            <person name="Loh Y.H."/>
            <person name="Halpern A.L."/>
            <person name="Lee A.P."/>
            <person name="Johnson J."/>
            <person name="Dandona N."/>
            <person name="Viswanathan L.D."/>
            <person name="Tay A."/>
            <person name="Venter J.C."/>
            <person name="Strausberg R.L."/>
            <person name="Brenner S."/>
        </authorList>
    </citation>
    <scope>NUCLEOTIDE SEQUENCE [LARGE SCALE GENOMIC DNA]</scope>
</reference>
<dbReference type="InterPro" id="IPR027417">
    <property type="entry name" value="P-loop_NTPase"/>
</dbReference>
<organism evidence="4 5">
    <name type="scientific">Callorhinchus milii</name>
    <name type="common">Ghost shark</name>
    <dbReference type="NCBI Taxonomy" id="7868"/>
    <lineage>
        <taxon>Eukaryota</taxon>
        <taxon>Metazoa</taxon>
        <taxon>Chordata</taxon>
        <taxon>Craniata</taxon>
        <taxon>Vertebrata</taxon>
        <taxon>Chondrichthyes</taxon>
        <taxon>Holocephali</taxon>
        <taxon>Chimaeriformes</taxon>
        <taxon>Callorhinchidae</taxon>
        <taxon>Callorhinchus</taxon>
    </lineage>
</organism>
<dbReference type="SUPFAM" id="SSF52540">
    <property type="entry name" value="P-loop containing nucleoside triphosphate hydrolases"/>
    <property type="match status" value="1"/>
</dbReference>
<dbReference type="PANTHER" id="PTHR24070">
    <property type="entry name" value="RAS, DI-RAS, AND RHEB FAMILY MEMBERS OF SMALL GTPASE SUPERFAMILY"/>
    <property type="match status" value="1"/>
</dbReference>
<dbReference type="SMART" id="SM00175">
    <property type="entry name" value="RAB"/>
    <property type="match status" value="1"/>
</dbReference>
<dbReference type="PRINTS" id="PR00449">
    <property type="entry name" value="RASTRNSFRMNG"/>
</dbReference>
<reference evidence="5" key="3">
    <citation type="journal article" date="2014" name="Nature">
        <title>Elephant shark genome provides unique insights into gnathostome evolution.</title>
        <authorList>
            <consortium name="International Elephant Shark Genome Sequencing Consortium"/>
            <person name="Venkatesh B."/>
            <person name="Lee A.P."/>
            <person name="Ravi V."/>
            <person name="Maurya A.K."/>
            <person name="Lian M.M."/>
            <person name="Swann J.B."/>
            <person name="Ohta Y."/>
            <person name="Flajnik M.F."/>
            <person name="Sutoh Y."/>
            <person name="Kasahara M."/>
            <person name="Hoon S."/>
            <person name="Gangu V."/>
            <person name="Roy S.W."/>
            <person name="Irimia M."/>
            <person name="Korzh V."/>
            <person name="Kondrychyn I."/>
            <person name="Lim Z.W."/>
            <person name="Tay B.H."/>
            <person name="Tohari S."/>
            <person name="Kong K.W."/>
            <person name="Ho S."/>
            <person name="Lorente-Galdos B."/>
            <person name="Quilez J."/>
            <person name="Marques-Bonet T."/>
            <person name="Raney B.J."/>
            <person name="Ingham P.W."/>
            <person name="Tay A."/>
            <person name="Hillier L.W."/>
            <person name="Minx P."/>
            <person name="Boehm T."/>
            <person name="Wilson R.K."/>
            <person name="Brenner S."/>
            <person name="Warren W.C."/>
        </authorList>
    </citation>
    <scope>NUCLEOTIDE SEQUENCE [LARGE SCALE GENOMIC DNA]</scope>
</reference>
<evidence type="ECO:0000256" key="2">
    <source>
        <dbReference type="ARBA" id="ARBA00023134"/>
    </source>
</evidence>
<evidence type="ECO:0000256" key="1">
    <source>
        <dbReference type="ARBA" id="ARBA00022741"/>
    </source>
</evidence>
<name>A0A4W3I0A6_CALMI</name>
<dbReference type="Proteomes" id="UP000314986">
    <property type="component" value="Unassembled WGS sequence"/>
</dbReference>
<dbReference type="InterPro" id="IPR001806">
    <property type="entry name" value="Small_GTPase"/>
</dbReference>
<dbReference type="PROSITE" id="PS51421">
    <property type="entry name" value="RAS"/>
    <property type="match status" value="1"/>
</dbReference>
<dbReference type="InterPro" id="IPR020849">
    <property type="entry name" value="Small_GTPase_Ras-type"/>
</dbReference>
<proteinExistence type="predicted"/>
<sequence>IFFVEQILRVKAEEDKIPLLLVGNKSDLEDRRQVSVEEARSKAEEWGVQYVETSAKTRANVDKVFFDLMREVRAKKMSENKDKNGKKSSRNKKSLRERCCIL</sequence>
<evidence type="ECO:0000313" key="5">
    <source>
        <dbReference type="Proteomes" id="UP000314986"/>
    </source>
</evidence>
<protein>
    <submittedName>
        <fullName evidence="4">V-ral simian leukemia viral oncogene homolog Ba (ras related)</fullName>
    </submittedName>
</protein>
<keyword evidence="1" id="KW-0547">Nucleotide-binding</keyword>
<reference evidence="5" key="1">
    <citation type="journal article" date="2006" name="Science">
        <title>Ancient noncoding elements conserved in the human genome.</title>
        <authorList>
            <person name="Venkatesh B."/>
            <person name="Kirkness E.F."/>
            <person name="Loh Y.H."/>
            <person name="Halpern A.L."/>
            <person name="Lee A.P."/>
            <person name="Johnson J."/>
            <person name="Dandona N."/>
            <person name="Viswanathan L.D."/>
            <person name="Tay A."/>
            <person name="Venter J.C."/>
            <person name="Strausberg R.L."/>
            <person name="Brenner S."/>
        </authorList>
    </citation>
    <scope>NUCLEOTIDE SEQUENCE [LARGE SCALE GENOMIC DNA]</scope>
</reference>
<dbReference type="Gene3D" id="3.40.50.300">
    <property type="entry name" value="P-loop containing nucleotide triphosphate hydrolases"/>
    <property type="match status" value="1"/>
</dbReference>
<dbReference type="GO" id="GO:0005525">
    <property type="term" value="F:GTP binding"/>
    <property type="evidence" value="ECO:0007669"/>
    <property type="project" value="UniProtKB-KW"/>
</dbReference>
<accession>A0A4W3I0A6</accession>
<dbReference type="AlphaFoldDB" id="A0A4W3I0A6"/>
<keyword evidence="5" id="KW-1185">Reference proteome</keyword>
<dbReference type="GO" id="GO:0007165">
    <property type="term" value="P:signal transduction"/>
    <property type="evidence" value="ECO:0007669"/>
    <property type="project" value="InterPro"/>
</dbReference>
<dbReference type="Ensembl" id="ENSCMIT00000020971.1">
    <property type="protein sequence ID" value="ENSCMIP00000020597.1"/>
    <property type="gene ID" value="ENSCMIG00000009471.1"/>
</dbReference>
<dbReference type="GO" id="GO:0016020">
    <property type="term" value="C:membrane"/>
    <property type="evidence" value="ECO:0007669"/>
    <property type="project" value="InterPro"/>
</dbReference>
<dbReference type="GO" id="GO:0003924">
    <property type="term" value="F:GTPase activity"/>
    <property type="evidence" value="ECO:0007669"/>
    <property type="project" value="InterPro"/>
</dbReference>
<dbReference type="Pfam" id="PF00071">
    <property type="entry name" value="Ras"/>
    <property type="match status" value="1"/>
</dbReference>
<reference evidence="4" key="5">
    <citation type="submission" date="2025-09" db="UniProtKB">
        <authorList>
            <consortium name="Ensembl"/>
        </authorList>
    </citation>
    <scope>IDENTIFICATION</scope>
</reference>
<dbReference type="GeneTree" id="ENSGT00940000155984"/>
<keyword evidence="2" id="KW-0342">GTP-binding</keyword>
<evidence type="ECO:0000313" key="4">
    <source>
        <dbReference type="Ensembl" id="ENSCMIP00000020597.1"/>
    </source>
</evidence>
<dbReference type="SMART" id="SM00173">
    <property type="entry name" value="RAS"/>
    <property type="match status" value="1"/>
</dbReference>